<dbReference type="Gene3D" id="3.20.20.370">
    <property type="entry name" value="Glycoside hydrolase/deacetylase"/>
    <property type="match status" value="1"/>
</dbReference>
<accession>A0A2C5XPC0</accession>
<keyword evidence="3 7" id="KW-0732">Signal</keyword>
<comment type="caution">
    <text evidence="9">The sequence shown here is derived from an EMBL/GenBank/DDBJ whole genome shotgun (WGS) entry which is preliminary data.</text>
</comment>
<dbReference type="InterPro" id="IPR011330">
    <property type="entry name" value="Glyco_hydro/deAcase_b/a-brl"/>
</dbReference>
<evidence type="ECO:0000313" key="9">
    <source>
        <dbReference type="EMBL" id="PHH77549.1"/>
    </source>
</evidence>
<sequence>MKLSLLSLFSATTAVVYAQAVPDAGAPPGSTTDGIPRPRVGSVPYGVTITACSQPGTVALTFDDGPGVYTLQLLDLLDETGVKATFFILGRDSASSTDVLQRMFAAGHQLASHTYTHLSLNNGGTRYNEVMYNEMAFRNIFGFFPTYLRPPYLECEQDCLNFLGERGYHVISTNVDTKDYEHDDPSGISVSRQLFSDGVAGGTGNGYIVLAHDIHQNTVTNLARFMIDESRRLGFSRDISSTSHPVSINVRISRLASVRHAACSPIRFRLPRTDVAPITTSSHNSGVFEVHSGSFGSFEQLGIDEQSTIGGHIL</sequence>
<evidence type="ECO:0000256" key="5">
    <source>
        <dbReference type="ARBA" id="ARBA00023277"/>
    </source>
</evidence>
<dbReference type="GO" id="GO:0005975">
    <property type="term" value="P:carbohydrate metabolic process"/>
    <property type="evidence" value="ECO:0007669"/>
    <property type="project" value="InterPro"/>
</dbReference>
<dbReference type="OrthoDB" id="407355at2759"/>
<dbReference type="PROSITE" id="PS51677">
    <property type="entry name" value="NODB"/>
    <property type="match status" value="1"/>
</dbReference>
<evidence type="ECO:0000259" key="8">
    <source>
        <dbReference type="PROSITE" id="PS51677"/>
    </source>
</evidence>
<dbReference type="CDD" id="cd10951">
    <property type="entry name" value="CE4_ClCDA_like"/>
    <property type="match status" value="1"/>
</dbReference>
<organism evidence="9 10">
    <name type="scientific">Ophiocordyceps camponoti-rufipedis</name>
    <dbReference type="NCBI Taxonomy" id="2004952"/>
    <lineage>
        <taxon>Eukaryota</taxon>
        <taxon>Fungi</taxon>
        <taxon>Dikarya</taxon>
        <taxon>Ascomycota</taxon>
        <taxon>Pezizomycotina</taxon>
        <taxon>Sordariomycetes</taxon>
        <taxon>Hypocreomycetidae</taxon>
        <taxon>Hypocreales</taxon>
        <taxon>Ophiocordycipitaceae</taxon>
        <taxon>Ophiocordyceps</taxon>
    </lineage>
</organism>
<dbReference type="PANTHER" id="PTHR46471">
    <property type="entry name" value="CHITIN DEACETYLASE"/>
    <property type="match status" value="1"/>
</dbReference>
<dbReference type="Pfam" id="PF01522">
    <property type="entry name" value="Polysacc_deac_1"/>
    <property type="match status" value="1"/>
</dbReference>
<dbReference type="EMBL" id="NJES01000114">
    <property type="protein sequence ID" value="PHH77549.1"/>
    <property type="molecule type" value="Genomic_DNA"/>
</dbReference>
<dbReference type="PANTHER" id="PTHR46471:SF2">
    <property type="entry name" value="CHITIN DEACETYLASE-RELATED"/>
    <property type="match status" value="1"/>
</dbReference>
<dbReference type="GO" id="GO:0016810">
    <property type="term" value="F:hydrolase activity, acting on carbon-nitrogen (but not peptide) bonds"/>
    <property type="evidence" value="ECO:0007669"/>
    <property type="project" value="InterPro"/>
</dbReference>
<dbReference type="AlphaFoldDB" id="A0A2C5XPC0"/>
<evidence type="ECO:0000256" key="3">
    <source>
        <dbReference type="ARBA" id="ARBA00022729"/>
    </source>
</evidence>
<evidence type="ECO:0000313" key="10">
    <source>
        <dbReference type="Proteomes" id="UP000226431"/>
    </source>
</evidence>
<dbReference type="InterPro" id="IPR002509">
    <property type="entry name" value="NODB_dom"/>
</dbReference>
<comment type="cofactor">
    <cofactor evidence="1">
        <name>Co(2+)</name>
        <dbReference type="ChEBI" id="CHEBI:48828"/>
    </cofactor>
</comment>
<feature type="signal peptide" evidence="7">
    <location>
        <begin position="1"/>
        <end position="18"/>
    </location>
</feature>
<name>A0A2C5XPC0_9HYPO</name>
<evidence type="ECO:0000256" key="2">
    <source>
        <dbReference type="ARBA" id="ARBA00022723"/>
    </source>
</evidence>
<keyword evidence="4" id="KW-0378">Hydrolase</keyword>
<keyword evidence="10" id="KW-1185">Reference proteome</keyword>
<dbReference type="STRING" id="2004952.A0A2C5XPC0"/>
<feature type="chain" id="PRO_5012609356" description="NodB homology domain-containing protein" evidence="7">
    <location>
        <begin position="19"/>
        <end position="314"/>
    </location>
</feature>
<evidence type="ECO:0000256" key="7">
    <source>
        <dbReference type="SAM" id="SignalP"/>
    </source>
</evidence>
<proteinExistence type="predicted"/>
<evidence type="ECO:0000256" key="1">
    <source>
        <dbReference type="ARBA" id="ARBA00001941"/>
    </source>
</evidence>
<gene>
    <name evidence="9" type="ORF">CDD80_481</name>
</gene>
<evidence type="ECO:0000256" key="4">
    <source>
        <dbReference type="ARBA" id="ARBA00022801"/>
    </source>
</evidence>
<evidence type="ECO:0000256" key="6">
    <source>
        <dbReference type="ARBA" id="ARBA00023285"/>
    </source>
</evidence>
<keyword evidence="2" id="KW-0479">Metal-binding</keyword>
<dbReference type="SUPFAM" id="SSF88713">
    <property type="entry name" value="Glycoside hydrolase/deacetylase"/>
    <property type="match status" value="1"/>
</dbReference>
<reference evidence="9 10" key="1">
    <citation type="submission" date="2017-06" db="EMBL/GenBank/DDBJ databases">
        <title>Ant-infecting Ophiocordyceps genomes reveal a high diversity of potential behavioral manipulation genes and a possible major role for enterotoxins.</title>
        <authorList>
            <person name="De Bekker C."/>
            <person name="Evans H.C."/>
            <person name="Brachmann A."/>
            <person name="Hughes D.P."/>
        </authorList>
    </citation>
    <scope>NUCLEOTIDE SEQUENCE [LARGE SCALE GENOMIC DNA]</scope>
    <source>
        <strain evidence="9 10">Map16</strain>
    </source>
</reference>
<protein>
    <recommendedName>
        <fullName evidence="8">NodB homology domain-containing protein</fullName>
    </recommendedName>
</protein>
<keyword evidence="5" id="KW-0119">Carbohydrate metabolism</keyword>
<feature type="domain" description="NodB homology" evidence="8">
    <location>
        <begin position="56"/>
        <end position="238"/>
    </location>
</feature>
<dbReference type="Proteomes" id="UP000226431">
    <property type="component" value="Unassembled WGS sequence"/>
</dbReference>
<keyword evidence="6" id="KW-0170">Cobalt</keyword>
<dbReference type="GO" id="GO:0046872">
    <property type="term" value="F:metal ion binding"/>
    <property type="evidence" value="ECO:0007669"/>
    <property type="project" value="UniProtKB-KW"/>
</dbReference>